<accession>A0AAD9HWK3</accession>
<feature type="region of interest" description="Disordered" evidence="1">
    <location>
        <begin position="1"/>
        <end position="49"/>
    </location>
</feature>
<dbReference type="EMBL" id="MU842808">
    <property type="protein sequence ID" value="KAK2035434.1"/>
    <property type="molecule type" value="Genomic_DNA"/>
</dbReference>
<name>A0AAD9HWK3_9PEZI</name>
<protein>
    <submittedName>
        <fullName evidence="2">Uncharacterized protein</fullName>
    </submittedName>
</protein>
<keyword evidence="3" id="KW-1185">Reference proteome</keyword>
<sequence length="243" mass="28129">MRSISRTEKPSIPRRPRERQGRAPGARTAYTEDIGDTLPRHAGNEVDYDDKKPVTLRTVSGKNITRQIATQNDAERWKVPAHYFLARWDPNKNPLLFLNLVFDAISLGAWMFDWVTFYEEEDLLGDKRVAATVKEFALLLEGLEDRSTSAYKDMHADFLRGYHQLLSNLQYMLKVCVGFGSLRPIAGAEDQKRADKDYAAREMLAVLFDPDMKLNETAGFMYEMKRWQFWYGFDDEPRGLSFL</sequence>
<reference evidence="2" key="1">
    <citation type="submission" date="2021-06" db="EMBL/GenBank/DDBJ databases">
        <title>Comparative genomics, transcriptomics and evolutionary studies reveal genomic signatures of adaptation to plant cell wall in hemibiotrophic fungi.</title>
        <authorList>
            <consortium name="DOE Joint Genome Institute"/>
            <person name="Baroncelli R."/>
            <person name="Diaz J.F."/>
            <person name="Benocci T."/>
            <person name="Peng M."/>
            <person name="Battaglia E."/>
            <person name="Haridas S."/>
            <person name="Andreopoulos W."/>
            <person name="Labutti K."/>
            <person name="Pangilinan J."/>
            <person name="Floch G.L."/>
            <person name="Makela M.R."/>
            <person name="Henrissat B."/>
            <person name="Grigoriev I.V."/>
            <person name="Crouch J.A."/>
            <person name="De Vries R.P."/>
            <person name="Sukno S.A."/>
            <person name="Thon M.R."/>
        </authorList>
    </citation>
    <scope>NUCLEOTIDE SEQUENCE</scope>
    <source>
        <strain evidence="2">MAFF235873</strain>
    </source>
</reference>
<comment type="caution">
    <text evidence="2">The sequence shown here is derived from an EMBL/GenBank/DDBJ whole genome shotgun (WGS) entry which is preliminary data.</text>
</comment>
<feature type="compositionally biased region" description="Basic and acidic residues" evidence="1">
    <location>
        <begin position="38"/>
        <end position="49"/>
    </location>
</feature>
<organism evidence="2 3">
    <name type="scientific">Colletotrichum zoysiae</name>
    <dbReference type="NCBI Taxonomy" id="1216348"/>
    <lineage>
        <taxon>Eukaryota</taxon>
        <taxon>Fungi</taxon>
        <taxon>Dikarya</taxon>
        <taxon>Ascomycota</taxon>
        <taxon>Pezizomycotina</taxon>
        <taxon>Sordariomycetes</taxon>
        <taxon>Hypocreomycetidae</taxon>
        <taxon>Glomerellales</taxon>
        <taxon>Glomerellaceae</taxon>
        <taxon>Colletotrichum</taxon>
        <taxon>Colletotrichum graminicola species complex</taxon>
    </lineage>
</organism>
<proteinExistence type="predicted"/>
<evidence type="ECO:0000313" key="2">
    <source>
        <dbReference type="EMBL" id="KAK2035434.1"/>
    </source>
</evidence>
<evidence type="ECO:0000313" key="3">
    <source>
        <dbReference type="Proteomes" id="UP001232148"/>
    </source>
</evidence>
<dbReference type="Proteomes" id="UP001232148">
    <property type="component" value="Unassembled WGS sequence"/>
</dbReference>
<evidence type="ECO:0000256" key="1">
    <source>
        <dbReference type="SAM" id="MobiDB-lite"/>
    </source>
</evidence>
<feature type="compositionally biased region" description="Basic and acidic residues" evidence="1">
    <location>
        <begin position="1"/>
        <end position="11"/>
    </location>
</feature>
<gene>
    <name evidence="2" type="ORF">LX32DRAFT_647502</name>
</gene>
<dbReference type="AlphaFoldDB" id="A0AAD9HWK3"/>